<dbReference type="Proteomes" id="UP000196125">
    <property type="component" value="Unassembled WGS sequence"/>
</dbReference>
<dbReference type="EMBL" id="JAWRCO010000002">
    <property type="protein sequence ID" value="MDW6005325.1"/>
    <property type="molecule type" value="Genomic_DNA"/>
</dbReference>
<dbReference type="AlphaFoldDB" id="A0A1Y6J126"/>
<dbReference type="RefSeq" id="WP_087482942.1">
    <property type="nucleotide sequence ID" value="NZ_AP024884.1"/>
</dbReference>
<sequence length="129" mass="14286">MIAKIIKVADEEGLPTYLEIEGKVYEAMDCIGYQKAVTEGEIIDVELSVGIDDEDETFEQIFDGNPDCIEELSCTGGWSYKAYGFIKSVDPVVVSCGSVQINEPFEISDESLIGEYIAFNIVRLDVWAV</sequence>
<accession>A0A1Y6J126</accession>
<dbReference type="OrthoDB" id="7041856at2"/>
<evidence type="ECO:0000313" key="3">
    <source>
        <dbReference type="Proteomes" id="UP000196125"/>
    </source>
</evidence>
<evidence type="ECO:0000313" key="1">
    <source>
        <dbReference type="EMBL" id="MDW6005325.1"/>
    </source>
</evidence>
<evidence type="ECO:0000313" key="2">
    <source>
        <dbReference type="EMBL" id="SMS02951.1"/>
    </source>
</evidence>
<reference evidence="2 3" key="1">
    <citation type="submission" date="2017-05" db="EMBL/GenBank/DDBJ databases">
        <authorList>
            <person name="Song R."/>
            <person name="Chenine A.L."/>
            <person name="Ruprecht R.M."/>
        </authorList>
    </citation>
    <scope>NUCLEOTIDE SEQUENCE [LARGE SCALE GENOMIC DNA]</scope>
    <source>
        <strain evidence="2 3">CECT 7927</strain>
    </source>
</reference>
<name>A0A1Y6J126_9VIBR</name>
<dbReference type="EMBL" id="FXXI01000014">
    <property type="protein sequence ID" value="SMS02951.1"/>
    <property type="molecule type" value="Genomic_DNA"/>
</dbReference>
<gene>
    <name evidence="1" type="ORF">SBX37_20875</name>
    <name evidence="2" type="ORF">VIM7927_04313</name>
</gene>
<dbReference type="Proteomes" id="UP001283366">
    <property type="component" value="Unassembled WGS sequence"/>
</dbReference>
<proteinExistence type="predicted"/>
<organism evidence="2 3">
    <name type="scientific">Vibrio mangrovi</name>
    <dbReference type="NCBI Taxonomy" id="474394"/>
    <lineage>
        <taxon>Bacteria</taxon>
        <taxon>Pseudomonadati</taxon>
        <taxon>Pseudomonadota</taxon>
        <taxon>Gammaproteobacteria</taxon>
        <taxon>Vibrionales</taxon>
        <taxon>Vibrionaceae</taxon>
        <taxon>Vibrio</taxon>
    </lineage>
</organism>
<reference evidence="1 4" key="2">
    <citation type="submission" date="2023-11" db="EMBL/GenBank/DDBJ databases">
        <title>Plant-associative lifestyle of Vibrio porteresiae and its evolutionary dynamics.</title>
        <authorList>
            <person name="Rameshkumar N."/>
            <person name="Kirti K."/>
        </authorList>
    </citation>
    <scope>NUCLEOTIDE SEQUENCE [LARGE SCALE GENOMIC DNA]</scope>
    <source>
        <strain evidence="1 4">MSSRF38</strain>
    </source>
</reference>
<keyword evidence="4" id="KW-1185">Reference proteome</keyword>
<protein>
    <submittedName>
        <fullName evidence="2">Uncharacterized protein</fullName>
    </submittedName>
</protein>
<evidence type="ECO:0000313" key="4">
    <source>
        <dbReference type="Proteomes" id="UP001283366"/>
    </source>
</evidence>